<name>A0A1X9MCG4_9BACI</name>
<keyword evidence="1" id="KW-0812">Transmembrane</keyword>
<gene>
    <name evidence="2" type="ORF">BkAM31D_08155</name>
</gene>
<dbReference type="KEGG" id="bkw:BkAM31D_08155"/>
<dbReference type="InterPro" id="IPR006938">
    <property type="entry name" value="DUF624"/>
</dbReference>
<keyword evidence="3" id="KW-1185">Reference proteome</keyword>
<dbReference type="EMBL" id="CP020814">
    <property type="protein sequence ID" value="ARK29833.1"/>
    <property type="molecule type" value="Genomic_DNA"/>
</dbReference>
<feature type="transmembrane region" description="Helical" evidence="1">
    <location>
        <begin position="100"/>
        <end position="129"/>
    </location>
</feature>
<feature type="transmembrane region" description="Helical" evidence="1">
    <location>
        <begin position="166"/>
        <end position="188"/>
    </location>
</feature>
<evidence type="ECO:0000256" key="1">
    <source>
        <dbReference type="SAM" id="Phobius"/>
    </source>
</evidence>
<reference evidence="2 3" key="1">
    <citation type="submission" date="2017-04" db="EMBL/GenBank/DDBJ databases">
        <title>Bacillus krulwichiae AM31D Genome sequencing and assembly.</title>
        <authorList>
            <person name="Krulwich T.A."/>
            <person name="Anastor L."/>
            <person name="Ehrlich R."/>
            <person name="Ehrlich G.D."/>
            <person name="Janto B."/>
        </authorList>
    </citation>
    <scope>NUCLEOTIDE SEQUENCE [LARGE SCALE GENOMIC DNA]</scope>
    <source>
        <strain evidence="2 3">AM31D</strain>
    </source>
</reference>
<accession>A0A1X9MCG4</accession>
<feature type="transmembrane region" description="Helical" evidence="1">
    <location>
        <begin position="20"/>
        <end position="46"/>
    </location>
</feature>
<dbReference type="Pfam" id="PF04854">
    <property type="entry name" value="DUF624"/>
    <property type="match status" value="1"/>
</dbReference>
<evidence type="ECO:0000313" key="2">
    <source>
        <dbReference type="EMBL" id="ARK29833.1"/>
    </source>
</evidence>
<dbReference type="STRING" id="199441.BkAM31D_08155"/>
<protein>
    <recommendedName>
        <fullName evidence="4">Membrane protein YesL</fullName>
    </recommendedName>
</protein>
<dbReference type="AlphaFoldDB" id="A0A1X9MCG4"/>
<evidence type="ECO:0008006" key="4">
    <source>
        <dbReference type="Google" id="ProtNLM"/>
    </source>
</evidence>
<evidence type="ECO:0000313" key="3">
    <source>
        <dbReference type="Proteomes" id="UP000193006"/>
    </source>
</evidence>
<organism evidence="2 3">
    <name type="scientific">Halalkalibacter krulwichiae</name>
    <dbReference type="NCBI Taxonomy" id="199441"/>
    <lineage>
        <taxon>Bacteria</taxon>
        <taxon>Bacillati</taxon>
        <taxon>Bacillota</taxon>
        <taxon>Bacilli</taxon>
        <taxon>Bacillales</taxon>
        <taxon>Bacillaceae</taxon>
        <taxon>Halalkalibacter</taxon>
    </lineage>
</organism>
<keyword evidence="1" id="KW-1133">Transmembrane helix</keyword>
<keyword evidence="1" id="KW-0472">Membrane</keyword>
<proteinExistence type="predicted"/>
<feature type="transmembrane region" description="Helical" evidence="1">
    <location>
        <begin position="141"/>
        <end position="160"/>
    </location>
</feature>
<dbReference type="Proteomes" id="UP000193006">
    <property type="component" value="Chromosome"/>
</dbReference>
<feature type="transmembrane region" description="Helical" evidence="1">
    <location>
        <begin position="73"/>
        <end position="94"/>
    </location>
</feature>
<sequence length="209" mass="23910">MNPWDGKTASFLRAITNVIILNFLWVIGSMPLFTIGPSTAAMYGVIRKWHLHQEHSVIRCYINEYRLHLKQGFVVGTPWILFGGILLVDVYYFLQISSSLKAFFIAITVVVFILYLITSGVFFPVLVHYQAKGFTLIKQAFTYSLVDPKTSFAIFLMWTGVAVTMYYAPLALFVIVVPVSMITFRFALQMFKTVEKVPRVREEYLPVGK</sequence>